<comment type="similarity">
    <text evidence="1">Belongs to the sigma-70 factor family. ECF subfamily.</text>
</comment>
<dbReference type="CDD" id="cd06171">
    <property type="entry name" value="Sigma70_r4"/>
    <property type="match status" value="1"/>
</dbReference>
<dbReference type="InterPro" id="IPR013325">
    <property type="entry name" value="RNA_pol_sigma_r2"/>
</dbReference>
<dbReference type="GO" id="GO:0003677">
    <property type="term" value="F:DNA binding"/>
    <property type="evidence" value="ECO:0007669"/>
    <property type="project" value="UniProtKB-KW"/>
</dbReference>
<evidence type="ECO:0000256" key="3">
    <source>
        <dbReference type="ARBA" id="ARBA00023082"/>
    </source>
</evidence>
<dbReference type="PANTHER" id="PTHR43133:SF8">
    <property type="entry name" value="RNA POLYMERASE SIGMA FACTOR HI_1459-RELATED"/>
    <property type="match status" value="1"/>
</dbReference>
<dbReference type="InterPro" id="IPR039425">
    <property type="entry name" value="RNA_pol_sigma-70-like"/>
</dbReference>
<keyword evidence="2" id="KW-0805">Transcription regulation</keyword>
<dbReference type="InterPro" id="IPR007627">
    <property type="entry name" value="RNA_pol_sigma70_r2"/>
</dbReference>
<dbReference type="AlphaFoldDB" id="A0ABD8AV63"/>
<keyword evidence="5" id="KW-0804">Transcription</keyword>
<keyword evidence="3" id="KW-0731">Sigma factor</keyword>
<name>A0ABD8AV63_PAEAM</name>
<evidence type="ECO:0000256" key="1">
    <source>
        <dbReference type="ARBA" id="ARBA00010641"/>
    </source>
</evidence>
<evidence type="ECO:0000259" key="6">
    <source>
        <dbReference type="Pfam" id="PF04542"/>
    </source>
</evidence>
<proteinExistence type="inferred from homology"/>
<dbReference type="SUPFAM" id="SSF88659">
    <property type="entry name" value="Sigma3 and sigma4 domains of RNA polymerase sigma factors"/>
    <property type="match status" value="1"/>
</dbReference>
<evidence type="ECO:0000256" key="5">
    <source>
        <dbReference type="ARBA" id="ARBA00023163"/>
    </source>
</evidence>
<sequence>MNDEELIQEIREGSRAAMEVLVKRHYQSIFAYVYRKTGEYHTAYDLTQEVFVKMMNSLDKYQNTGKFSHWLLKIAVNHCRDYYRGREFKQQQRESELTEDAFPASEQQNVWNIFHKRFQNEQVRRAVLSLPDHQRDAVILNYYNGLKIREVAELTGTNESTVKSRIRLGITKLKEIIVGGERDEKQRKRR</sequence>
<dbReference type="GeneID" id="93474692"/>
<evidence type="ECO:0000256" key="2">
    <source>
        <dbReference type="ARBA" id="ARBA00023015"/>
    </source>
</evidence>
<dbReference type="InterPro" id="IPR014284">
    <property type="entry name" value="RNA_pol_sigma-70_dom"/>
</dbReference>
<dbReference type="InterPro" id="IPR013249">
    <property type="entry name" value="RNA_pol_sigma70_r4_t2"/>
</dbReference>
<dbReference type="InterPro" id="IPR013324">
    <property type="entry name" value="RNA_pol_sigma_r3/r4-like"/>
</dbReference>
<evidence type="ECO:0000313" key="8">
    <source>
        <dbReference type="EMBL" id="WWP21453.1"/>
    </source>
</evidence>
<dbReference type="PANTHER" id="PTHR43133">
    <property type="entry name" value="RNA POLYMERASE ECF-TYPE SIGMA FACTO"/>
    <property type="match status" value="1"/>
</dbReference>
<gene>
    <name evidence="8" type="ORF">V6668_04465</name>
</gene>
<dbReference type="Pfam" id="PF04542">
    <property type="entry name" value="Sigma70_r2"/>
    <property type="match status" value="1"/>
</dbReference>
<reference evidence="8 9" key="1">
    <citation type="submission" date="2024-02" db="EMBL/GenBank/DDBJ databases">
        <title>Complete sequences of two Paenibacillus sp. strains and one Lysinibacillus strain isolated from the environment on STAA medium highlight biotechnological potential.</title>
        <authorList>
            <person name="Attere S.A."/>
            <person name="Piche L.C."/>
            <person name="Intertaglia L."/>
            <person name="Lami R."/>
            <person name="Charette S.J."/>
            <person name="Vincent A.T."/>
        </authorList>
    </citation>
    <scope>NUCLEOTIDE SEQUENCE [LARGE SCALE GENOMIC DNA]</scope>
    <source>
        <strain evidence="8 9">Y5S-7</strain>
    </source>
</reference>
<dbReference type="Gene3D" id="1.10.1740.10">
    <property type="match status" value="1"/>
</dbReference>
<dbReference type="InterPro" id="IPR036388">
    <property type="entry name" value="WH-like_DNA-bd_sf"/>
</dbReference>
<keyword evidence="4" id="KW-0238">DNA-binding</keyword>
<dbReference type="Gene3D" id="1.10.10.10">
    <property type="entry name" value="Winged helix-like DNA-binding domain superfamily/Winged helix DNA-binding domain"/>
    <property type="match status" value="1"/>
</dbReference>
<feature type="domain" description="RNA polymerase sigma-70 region 2" evidence="6">
    <location>
        <begin position="21"/>
        <end position="86"/>
    </location>
</feature>
<dbReference type="RefSeq" id="WP_036668294.1">
    <property type="nucleotide sequence ID" value="NZ_CP107037.1"/>
</dbReference>
<dbReference type="Proteomes" id="UP001364764">
    <property type="component" value="Chromosome"/>
</dbReference>
<organism evidence="8 9">
    <name type="scientific">Paenibacillus amylolyticus</name>
    <dbReference type="NCBI Taxonomy" id="1451"/>
    <lineage>
        <taxon>Bacteria</taxon>
        <taxon>Bacillati</taxon>
        <taxon>Bacillota</taxon>
        <taxon>Bacilli</taxon>
        <taxon>Bacillales</taxon>
        <taxon>Paenibacillaceae</taxon>
        <taxon>Paenibacillus</taxon>
    </lineage>
</organism>
<dbReference type="EMBL" id="CP145892">
    <property type="protein sequence ID" value="WWP21453.1"/>
    <property type="molecule type" value="Genomic_DNA"/>
</dbReference>
<accession>A0ABD8AV63</accession>
<dbReference type="SUPFAM" id="SSF88946">
    <property type="entry name" value="Sigma2 domain of RNA polymerase sigma factors"/>
    <property type="match status" value="1"/>
</dbReference>
<evidence type="ECO:0000256" key="4">
    <source>
        <dbReference type="ARBA" id="ARBA00023125"/>
    </source>
</evidence>
<dbReference type="NCBIfam" id="TIGR02937">
    <property type="entry name" value="sigma70-ECF"/>
    <property type="match status" value="1"/>
</dbReference>
<evidence type="ECO:0000259" key="7">
    <source>
        <dbReference type="Pfam" id="PF08281"/>
    </source>
</evidence>
<dbReference type="GO" id="GO:0016987">
    <property type="term" value="F:sigma factor activity"/>
    <property type="evidence" value="ECO:0007669"/>
    <property type="project" value="UniProtKB-KW"/>
</dbReference>
<dbReference type="Pfam" id="PF08281">
    <property type="entry name" value="Sigma70_r4_2"/>
    <property type="match status" value="1"/>
</dbReference>
<protein>
    <submittedName>
        <fullName evidence="8">RNA polymerase sigma factor</fullName>
    </submittedName>
</protein>
<evidence type="ECO:0000313" key="9">
    <source>
        <dbReference type="Proteomes" id="UP001364764"/>
    </source>
</evidence>
<feature type="domain" description="RNA polymerase sigma factor 70 region 4 type 2" evidence="7">
    <location>
        <begin position="121"/>
        <end position="173"/>
    </location>
</feature>